<evidence type="ECO:0000256" key="6">
    <source>
        <dbReference type="ARBA" id="ARBA00023163"/>
    </source>
</evidence>
<feature type="compositionally biased region" description="Polar residues" evidence="8">
    <location>
        <begin position="119"/>
        <end position="141"/>
    </location>
</feature>
<dbReference type="InterPro" id="IPR015418">
    <property type="entry name" value="Eaf6"/>
</dbReference>
<keyword evidence="3" id="KW-0156">Chromatin regulator</keyword>
<name>A0A7J6MDE8_PEROL</name>
<keyword evidence="6" id="KW-0804">Transcription</keyword>
<feature type="signal peptide" evidence="9">
    <location>
        <begin position="1"/>
        <end position="23"/>
    </location>
</feature>
<dbReference type="AlphaFoldDB" id="A0A7J6MDE8"/>
<sequence>MDSLLFMLLRALLLCALCHLMSSSPPLGQLNAAIKDRLPPSLLRGYSLCRNNLLKNLRSVELEIAEKEYRYLEESADYGNYVKGFENLLSYRLPSQGGGHSSRKHRGVKSADRLLSLSSTSAPVTSDQTSAAISATPSTPGTLEDETTTSESTHVTKKSRTQKGANTKHSIASEESGVSSEAQTTTGGTPPVTSTKKNGKSSSKKRKR</sequence>
<evidence type="ECO:0000313" key="10">
    <source>
        <dbReference type="EMBL" id="KAF4669628.1"/>
    </source>
</evidence>
<dbReference type="Proteomes" id="UP000570595">
    <property type="component" value="Unassembled WGS sequence"/>
</dbReference>
<feature type="compositionally biased region" description="Basic residues" evidence="8">
    <location>
        <begin position="197"/>
        <end position="208"/>
    </location>
</feature>
<feature type="region of interest" description="Disordered" evidence="8">
    <location>
        <begin position="119"/>
        <end position="208"/>
    </location>
</feature>
<dbReference type="GO" id="GO:0005634">
    <property type="term" value="C:nucleus"/>
    <property type="evidence" value="ECO:0007669"/>
    <property type="project" value="UniProtKB-SubCell"/>
</dbReference>
<evidence type="ECO:0000256" key="2">
    <source>
        <dbReference type="ARBA" id="ARBA00010916"/>
    </source>
</evidence>
<evidence type="ECO:0000256" key="8">
    <source>
        <dbReference type="SAM" id="MobiDB-lite"/>
    </source>
</evidence>
<comment type="similarity">
    <text evidence="2">Belongs to the EAF6 family.</text>
</comment>
<dbReference type="PANTHER" id="PTHR13476">
    <property type="entry name" value="CHROMATIN MODIFICATION-RELATED PROTEIN MEAF6"/>
    <property type="match status" value="1"/>
</dbReference>
<dbReference type="GO" id="GO:0000123">
    <property type="term" value="C:histone acetyltransferase complex"/>
    <property type="evidence" value="ECO:0007669"/>
    <property type="project" value="InterPro"/>
</dbReference>
<feature type="compositionally biased region" description="Low complexity" evidence="8">
    <location>
        <begin position="184"/>
        <end position="196"/>
    </location>
</feature>
<protein>
    <recommendedName>
        <fullName evidence="12">Chromatin modification-related protein EAF6</fullName>
    </recommendedName>
</protein>
<proteinExistence type="inferred from homology"/>
<keyword evidence="9" id="KW-0732">Signal</keyword>
<evidence type="ECO:0000313" key="11">
    <source>
        <dbReference type="Proteomes" id="UP000570595"/>
    </source>
</evidence>
<evidence type="ECO:0000256" key="3">
    <source>
        <dbReference type="ARBA" id="ARBA00022853"/>
    </source>
</evidence>
<accession>A0A7J6MDE8</accession>
<reference evidence="10 11" key="1">
    <citation type="submission" date="2020-04" db="EMBL/GenBank/DDBJ databases">
        <title>Perkinsus olseni comparative genomics.</title>
        <authorList>
            <person name="Bogema D.R."/>
        </authorList>
    </citation>
    <scope>NUCLEOTIDE SEQUENCE [LARGE SCALE GENOMIC DNA]</scope>
    <source>
        <strain evidence="10">ATCC PRA-179</strain>
    </source>
</reference>
<feature type="chain" id="PRO_5029884110" description="Chromatin modification-related protein EAF6" evidence="9">
    <location>
        <begin position="24"/>
        <end position="208"/>
    </location>
</feature>
<organism evidence="10 11">
    <name type="scientific">Perkinsus olseni</name>
    <name type="common">Perkinsus atlanticus</name>
    <dbReference type="NCBI Taxonomy" id="32597"/>
    <lineage>
        <taxon>Eukaryota</taxon>
        <taxon>Sar</taxon>
        <taxon>Alveolata</taxon>
        <taxon>Perkinsozoa</taxon>
        <taxon>Perkinsea</taxon>
        <taxon>Perkinsida</taxon>
        <taxon>Perkinsidae</taxon>
        <taxon>Perkinsus</taxon>
    </lineage>
</organism>
<evidence type="ECO:0000256" key="9">
    <source>
        <dbReference type="SAM" id="SignalP"/>
    </source>
</evidence>
<evidence type="ECO:0000256" key="1">
    <source>
        <dbReference type="ARBA" id="ARBA00004123"/>
    </source>
</evidence>
<keyword evidence="7" id="KW-0539">Nucleus</keyword>
<dbReference type="Pfam" id="PF09340">
    <property type="entry name" value="NuA4"/>
    <property type="match status" value="1"/>
</dbReference>
<keyword evidence="4" id="KW-0805">Transcription regulation</keyword>
<dbReference type="OrthoDB" id="440324at2759"/>
<keyword evidence="5" id="KW-0175">Coiled coil</keyword>
<dbReference type="EMBL" id="JABAHT010000021">
    <property type="protein sequence ID" value="KAF4669628.1"/>
    <property type="molecule type" value="Genomic_DNA"/>
</dbReference>
<dbReference type="GO" id="GO:0006325">
    <property type="term" value="P:chromatin organization"/>
    <property type="evidence" value="ECO:0007669"/>
    <property type="project" value="UniProtKB-KW"/>
</dbReference>
<evidence type="ECO:0000256" key="4">
    <source>
        <dbReference type="ARBA" id="ARBA00023015"/>
    </source>
</evidence>
<comment type="caution">
    <text evidence="10">The sequence shown here is derived from an EMBL/GenBank/DDBJ whole genome shotgun (WGS) entry which is preliminary data.</text>
</comment>
<evidence type="ECO:0008006" key="12">
    <source>
        <dbReference type="Google" id="ProtNLM"/>
    </source>
</evidence>
<comment type="subcellular location">
    <subcellularLocation>
        <location evidence="1">Nucleus</location>
    </subcellularLocation>
</comment>
<evidence type="ECO:0000256" key="7">
    <source>
        <dbReference type="ARBA" id="ARBA00023242"/>
    </source>
</evidence>
<gene>
    <name evidence="10" type="ORF">FOZ61_003555</name>
</gene>
<evidence type="ECO:0000256" key="5">
    <source>
        <dbReference type="ARBA" id="ARBA00023054"/>
    </source>
</evidence>